<accession>A0A2N8PFY3</accession>
<feature type="domain" description="Ricin B lectin" evidence="2">
    <location>
        <begin position="30"/>
        <end position="155"/>
    </location>
</feature>
<dbReference type="RefSeq" id="WP_102922634.1">
    <property type="nucleotide sequence ID" value="NZ_LJSN01000002.1"/>
</dbReference>
<dbReference type="SUPFAM" id="SSF50370">
    <property type="entry name" value="Ricin B-like lectins"/>
    <property type="match status" value="1"/>
</dbReference>
<gene>
    <name evidence="3" type="ORF">AOB60_02290</name>
</gene>
<dbReference type="Pfam" id="PF00652">
    <property type="entry name" value="Ricin_B_lectin"/>
    <property type="match status" value="1"/>
</dbReference>
<name>A0A2N8PFY3_STRNR</name>
<dbReference type="PROSITE" id="PS50231">
    <property type="entry name" value="RICIN_B_LECTIN"/>
    <property type="match status" value="1"/>
</dbReference>
<protein>
    <recommendedName>
        <fullName evidence="2">Ricin B lectin domain-containing protein</fullName>
    </recommendedName>
</protein>
<evidence type="ECO:0000256" key="1">
    <source>
        <dbReference type="SAM" id="SignalP"/>
    </source>
</evidence>
<dbReference type="Proteomes" id="UP000236047">
    <property type="component" value="Unassembled WGS sequence"/>
</dbReference>
<evidence type="ECO:0000259" key="2">
    <source>
        <dbReference type="Pfam" id="PF00652"/>
    </source>
</evidence>
<dbReference type="EMBL" id="LJSN01000002">
    <property type="protein sequence ID" value="PNE39930.1"/>
    <property type="molecule type" value="Genomic_DNA"/>
</dbReference>
<organism evidence="3 4">
    <name type="scientific">Streptomyces noursei</name>
    <name type="common">Streptomyces albulus</name>
    <dbReference type="NCBI Taxonomy" id="1971"/>
    <lineage>
        <taxon>Bacteria</taxon>
        <taxon>Bacillati</taxon>
        <taxon>Actinomycetota</taxon>
        <taxon>Actinomycetes</taxon>
        <taxon>Kitasatosporales</taxon>
        <taxon>Streptomycetaceae</taxon>
        <taxon>Streptomyces</taxon>
    </lineage>
</organism>
<keyword evidence="1" id="KW-0732">Signal</keyword>
<feature type="chain" id="PRO_5014744152" description="Ricin B lectin domain-containing protein" evidence="1">
    <location>
        <begin position="26"/>
        <end position="156"/>
    </location>
</feature>
<reference evidence="4" key="1">
    <citation type="submission" date="2015-09" db="EMBL/GenBank/DDBJ databases">
        <authorList>
            <person name="Graham D.E."/>
            <person name="Mahan K.M."/>
            <person name="Klingeman D.M."/>
            <person name="Fida T."/>
            <person name="Giannone R.J."/>
            <person name="Hettich R.L."/>
            <person name="Parry R.J."/>
            <person name="Spain J.C."/>
        </authorList>
    </citation>
    <scope>NUCLEOTIDE SEQUENCE [LARGE SCALE GENOMIC DNA]</scope>
    <source>
        <strain evidence="4">JCM 4701</strain>
    </source>
</reference>
<feature type="signal peptide" evidence="1">
    <location>
        <begin position="1"/>
        <end position="25"/>
    </location>
</feature>
<proteinExistence type="predicted"/>
<dbReference type="CDD" id="cd23415">
    <property type="entry name" value="beta-trefoil_Ricin_AH"/>
    <property type="match status" value="1"/>
</dbReference>
<dbReference type="AlphaFoldDB" id="A0A2N8PFY3"/>
<dbReference type="Gene3D" id="2.80.10.50">
    <property type="match status" value="1"/>
</dbReference>
<dbReference type="InterPro" id="IPR000772">
    <property type="entry name" value="Ricin_B_lectin"/>
</dbReference>
<evidence type="ECO:0000313" key="4">
    <source>
        <dbReference type="Proteomes" id="UP000236047"/>
    </source>
</evidence>
<sequence>MRKKFLAVLPAVAALGVLTASPASADEIETFKNVATGKCLDAQVMDGGAWRVYVNDCNSGDNQKWIVHVWNDGTRQLGNKAVQGLCLGVNPQSGSVGAWGCNSEPNNSWFVDNNGRGVRFWNQHAKIYNWAEQCFDTNGTDIYMHGCNDGDNQRWG</sequence>
<evidence type="ECO:0000313" key="3">
    <source>
        <dbReference type="EMBL" id="PNE39930.1"/>
    </source>
</evidence>
<comment type="caution">
    <text evidence="3">The sequence shown here is derived from an EMBL/GenBank/DDBJ whole genome shotgun (WGS) entry which is preliminary data.</text>
</comment>
<keyword evidence="4" id="KW-1185">Reference proteome</keyword>
<dbReference type="InterPro" id="IPR035992">
    <property type="entry name" value="Ricin_B-like_lectins"/>
</dbReference>